<evidence type="ECO:0000313" key="1">
    <source>
        <dbReference type="EMBL" id="ADQ43858.1"/>
    </source>
</evidence>
<sequence length="99" mass="11389">MLRGELDEFGRVGLKMILFLADFRQNEQHRLQITCRKLLIFQQPGKVINRNGLINHVVSPLRLPFYQPFIRPNFEMILPTMALSADGQALSFFCRAAAV</sequence>
<reference evidence="1" key="1">
    <citation type="journal article" date="2012" name="Microb. Pathog.">
        <title>Large antibiotic-resistance plasmid of Edwardsiella tarda contributes to virulence in fish.</title>
        <authorList>
            <person name="Yu J.E."/>
            <person name="Cho M.Y."/>
            <person name="Kim J.W."/>
            <person name="Kang H.Y."/>
        </authorList>
    </citation>
    <scope>NUCLEOTIDE SEQUENCE</scope>
    <source>
        <strain evidence="1">CK41</strain>
        <plasmid evidence="1">pCK41</plasmid>
    </source>
</reference>
<protein>
    <submittedName>
        <fullName evidence="1">Uncharacterized protein</fullName>
    </submittedName>
</protein>
<organism evidence="1">
    <name type="scientific">Edwardsiella tarda</name>
    <dbReference type="NCBI Taxonomy" id="636"/>
    <lineage>
        <taxon>Bacteria</taxon>
        <taxon>Pseudomonadati</taxon>
        <taxon>Pseudomonadota</taxon>
        <taxon>Gammaproteobacteria</taxon>
        <taxon>Enterobacterales</taxon>
        <taxon>Hafniaceae</taxon>
        <taxon>Edwardsiella</taxon>
    </lineage>
</organism>
<name>E5L735_EDWTA</name>
<keyword evidence="1" id="KW-0614">Plasmid</keyword>
<geneLocation type="plasmid" evidence="1">
    <name>pCK41</name>
</geneLocation>
<proteinExistence type="predicted"/>
<dbReference type="AlphaFoldDB" id="E5L735"/>
<dbReference type="EMBL" id="HQ332785">
    <property type="protein sequence ID" value="ADQ43858.1"/>
    <property type="molecule type" value="Genomic_DNA"/>
</dbReference>
<accession>E5L735</accession>
<gene>
    <name evidence="1" type="ORF">ETCK41_p33</name>
</gene>